<dbReference type="InterPro" id="IPR019660">
    <property type="entry name" value="Put_sensory_transdc_reg_YbjN"/>
</dbReference>
<dbReference type="RefSeq" id="WP_082908466.1">
    <property type="nucleotide sequence ID" value="NZ_CP015961.1"/>
</dbReference>
<dbReference type="SUPFAM" id="SSF69635">
    <property type="entry name" value="Type III secretory system chaperone-like"/>
    <property type="match status" value="1"/>
</dbReference>
<evidence type="ECO:0000313" key="2">
    <source>
        <dbReference type="EMBL" id="ANI93450.1"/>
    </source>
</evidence>
<dbReference type="Gene3D" id="3.30.1460.10">
    <property type="match status" value="1"/>
</dbReference>
<proteinExistence type="predicted"/>
<dbReference type="OrthoDB" id="3212317at2"/>
<evidence type="ECO:0000256" key="1">
    <source>
        <dbReference type="SAM" id="MobiDB-lite"/>
    </source>
</evidence>
<feature type="region of interest" description="Disordered" evidence="1">
    <location>
        <begin position="187"/>
        <end position="243"/>
    </location>
</feature>
<accession>A0A173LRD1</accession>
<evidence type="ECO:0000313" key="3">
    <source>
        <dbReference type="Proteomes" id="UP000186104"/>
    </source>
</evidence>
<keyword evidence="3" id="KW-1185">Reference proteome</keyword>
<dbReference type="Proteomes" id="UP000186104">
    <property type="component" value="Chromosome"/>
</dbReference>
<dbReference type="STRING" id="499555.BJL86_2690"/>
<feature type="compositionally biased region" description="Gly residues" evidence="1">
    <location>
        <begin position="225"/>
        <end position="237"/>
    </location>
</feature>
<sequence length="243" mass="26124">MTDSAGPDAAGADAAGAAEGKGAPNAEVLRTIEAFLVDREIESHLLDGRTFVVNLPGEKRLKTAVHLHVRQDTVRIESFICRKPDEDFLKIYDYLLRRNQHLYSVAYTIDNTGDIYLVGWIPAAAVSDDELDRVLGSILETADFDFNKLLEIGFHTSIRREWSWRVKNGEPLVNLYAFRHLTSDLEQPGVDGMPEENASGKLLPGETPADRAAADADAKAAEAGEGSGGEGSGGDGGSAAPTS</sequence>
<dbReference type="Pfam" id="PF10722">
    <property type="entry name" value="YbjN"/>
    <property type="match status" value="1"/>
</dbReference>
<dbReference type="EMBL" id="CP015961">
    <property type="protein sequence ID" value="ANI93450.1"/>
    <property type="molecule type" value="Genomic_DNA"/>
</dbReference>
<protein>
    <recommendedName>
        <fullName evidence="4">YbjN domain-containing protein</fullName>
    </recommendedName>
</protein>
<evidence type="ECO:0008006" key="4">
    <source>
        <dbReference type="Google" id="ProtNLM"/>
    </source>
</evidence>
<dbReference type="KEGG" id="dtm:BJL86_2690"/>
<organism evidence="2 3">
    <name type="scientific">Dietzia timorensis</name>
    <dbReference type="NCBI Taxonomy" id="499555"/>
    <lineage>
        <taxon>Bacteria</taxon>
        <taxon>Bacillati</taxon>
        <taxon>Actinomycetota</taxon>
        <taxon>Actinomycetes</taxon>
        <taxon>Mycobacteriales</taxon>
        <taxon>Dietziaceae</taxon>
        <taxon>Dietzia</taxon>
    </lineage>
</organism>
<feature type="compositionally biased region" description="Basic and acidic residues" evidence="1">
    <location>
        <begin position="208"/>
        <end position="222"/>
    </location>
</feature>
<name>A0A173LRD1_9ACTN</name>
<dbReference type="AlphaFoldDB" id="A0A173LRD1"/>
<gene>
    <name evidence="2" type="ORF">BJL86_2690</name>
</gene>
<reference evidence="2 3" key="1">
    <citation type="submission" date="2016-06" db="EMBL/GenBank/DDBJ databases">
        <title>Complete genome sequence of a saline-alkali tolerant type strain Dietzia timorensis ID05-A0528T.</title>
        <authorList>
            <person name="Wu X."/>
        </authorList>
    </citation>
    <scope>NUCLEOTIDE SEQUENCE [LARGE SCALE GENOMIC DNA]</scope>
    <source>
        <strain evidence="2 3">ID05-A0528</strain>
    </source>
</reference>